<feature type="transmembrane region" description="Helical" evidence="1">
    <location>
        <begin position="44"/>
        <end position="62"/>
    </location>
</feature>
<dbReference type="AlphaFoldDB" id="A0A2G9ZDV2"/>
<evidence type="ECO:0000313" key="3">
    <source>
        <dbReference type="Proteomes" id="UP000230447"/>
    </source>
</evidence>
<keyword evidence="1" id="KW-1133">Transmembrane helix</keyword>
<evidence type="ECO:0000313" key="2">
    <source>
        <dbReference type="EMBL" id="PIP31359.1"/>
    </source>
</evidence>
<comment type="caution">
    <text evidence="2">The sequence shown here is derived from an EMBL/GenBank/DDBJ whole genome shotgun (WGS) entry which is preliminary data.</text>
</comment>
<feature type="transmembrane region" description="Helical" evidence="1">
    <location>
        <begin position="6"/>
        <end position="23"/>
    </location>
</feature>
<gene>
    <name evidence="2" type="ORF">COX24_03980</name>
</gene>
<reference evidence="2 3" key="1">
    <citation type="submission" date="2017-09" db="EMBL/GenBank/DDBJ databases">
        <title>Depth-based differentiation of microbial function through sediment-hosted aquifers and enrichment of novel symbionts in the deep terrestrial subsurface.</title>
        <authorList>
            <person name="Probst A.J."/>
            <person name="Ladd B."/>
            <person name="Jarett J.K."/>
            <person name="Geller-Mcgrath D.E."/>
            <person name="Sieber C.M."/>
            <person name="Emerson J.B."/>
            <person name="Anantharaman K."/>
            <person name="Thomas B.C."/>
            <person name="Malmstrom R."/>
            <person name="Stieglmeier M."/>
            <person name="Klingl A."/>
            <person name="Woyke T."/>
            <person name="Ryan C.M."/>
            <person name="Banfield J.F."/>
        </authorList>
    </citation>
    <scope>NUCLEOTIDE SEQUENCE [LARGE SCALE GENOMIC DNA]</scope>
    <source>
        <strain evidence="2">CG23_combo_of_CG06-09_8_20_14_all_37_87_8</strain>
    </source>
</reference>
<organism evidence="2 3">
    <name type="scientific">bacterium (Candidatus Gribaldobacteria) CG23_combo_of_CG06-09_8_20_14_all_37_87_8</name>
    <dbReference type="NCBI Taxonomy" id="2014278"/>
    <lineage>
        <taxon>Bacteria</taxon>
        <taxon>Candidatus Gribaldobacteria</taxon>
    </lineage>
</organism>
<accession>A0A2G9ZDV2</accession>
<dbReference type="EMBL" id="PCSB01000085">
    <property type="protein sequence ID" value="PIP31359.1"/>
    <property type="molecule type" value="Genomic_DNA"/>
</dbReference>
<proteinExistence type="predicted"/>
<name>A0A2G9ZDV2_9BACT</name>
<protein>
    <submittedName>
        <fullName evidence="2">Uncharacterized protein</fullName>
    </submittedName>
</protein>
<dbReference type="Proteomes" id="UP000230447">
    <property type="component" value="Unassembled WGS sequence"/>
</dbReference>
<keyword evidence="1" id="KW-0812">Transmembrane</keyword>
<evidence type="ECO:0000256" key="1">
    <source>
        <dbReference type="SAM" id="Phobius"/>
    </source>
</evidence>
<keyword evidence="1" id="KW-0472">Membrane</keyword>
<sequence>MWIFWGWLISVPILAGVNWGLWLKKTVNFKCKNIVTGEAFYKSIGIVIILGGVVTFATFLYIEFFQFCVSLFKEDKTQKN</sequence>